<dbReference type="PANTHER" id="PTHR10543">
    <property type="entry name" value="BETA-CAROTENE DIOXYGENASE"/>
    <property type="match status" value="1"/>
</dbReference>
<keyword evidence="3" id="KW-0560">Oxidoreductase</keyword>
<evidence type="ECO:0000256" key="1">
    <source>
        <dbReference type="ARBA" id="ARBA00006787"/>
    </source>
</evidence>
<feature type="binding site" evidence="5">
    <location>
        <position position="171"/>
    </location>
    <ligand>
        <name>Fe cation</name>
        <dbReference type="ChEBI" id="CHEBI:24875"/>
        <note>catalytic</note>
    </ligand>
</feature>
<dbReference type="GO" id="GO:0016121">
    <property type="term" value="P:carotene catabolic process"/>
    <property type="evidence" value="ECO:0007669"/>
    <property type="project" value="TreeGrafter"/>
</dbReference>
<comment type="cofactor">
    <cofactor evidence="5">
        <name>Fe(2+)</name>
        <dbReference type="ChEBI" id="CHEBI:29033"/>
    </cofactor>
    <text evidence="5">Binds 1 Fe(2+) ion per subunit.</text>
</comment>
<evidence type="ECO:0000313" key="7">
    <source>
        <dbReference type="WBParaSite" id="MBELARI_LOCUS4752"/>
    </source>
</evidence>
<evidence type="ECO:0000256" key="5">
    <source>
        <dbReference type="PIRSR" id="PIRSR604294-1"/>
    </source>
</evidence>
<keyword evidence="6" id="KW-1185">Reference proteome</keyword>
<sequence>MRLDKLFENYENVDRVECKRTGAIPPDWLKGTLLRNGPGKFKYGDTEVKHWFDGLAYMQRYSFKDGKMFYMAKCLESDSYKACEKANRWCIPSFGTTKFPDPCQTLFGKLQSYFEKEVELDNCLVNFVQLADSVYALTETVTVVKVDPETLAMLGKEDISDHLSIVSSTAHPQGDYEGNVYNAGHNFGKEYVFTKTNGSKGSFEETTLLAKVPYDDRWNAGYHHSFGMSDNYVVLFETPIRISVKKLLMRKVISYSFHDSLYWKDETNTNVIVVDKKTGMKHTIQFTAPPFFTFHHANTYEADGFIVADFCHMKNPGKFDDLLMEHMRDGTFGTRNPDFVPHLYRMVIPTTIPDGAKDGDDLNKSSSHHRGSTAILQTDGSVFCTPVKLCDFTFEFPRYNWDKYNMRPYRYVYGSTLLFPEETNKLVGIVKADVETGKVQYWTRDHERQLCAEPVFLGDPEGIDEDDGVLLVPVMTVKDEDLPIFLILDAKDLSEICRYSIPTDRLPPSFHSLFVQ</sequence>
<reference evidence="7" key="1">
    <citation type="submission" date="2024-02" db="UniProtKB">
        <authorList>
            <consortium name="WormBaseParasite"/>
        </authorList>
    </citation>
    <scope>IDENTIFICATION</scope>
</reference>
<feature type="binding site" evidence="5">
    <location>
        <position position="511"/>
    </location>
    <ligand>
        <name>Fe cation</name>
        <dbReference type="ChEBI" id="CHEBI:24875"/>
        <note>catalytic</note>
    </ligand>
</feature>
<dbReference type="GO" id="GO:0010436">
    <property type="term" value="F:carotenoid dioxygenase activity"/>
    <property type="evidence" value="ECO:0007669"/>
    <property type="project" value="TreeGrafter"/>
</dbReference>
<comment type="similarity">
    <text evidence="1">Belongs to the carotenoid oxygenase family.</text>
</comment>
<protein>
    <submittedName>
        <fullName evidence="7">Uncharacterized protein</fullName>
    </submittedName>
</protein>
<dbReference type="GO" id="GO:0046872">
    <property type="term" value="F:metal ion binding"/>
    <property type="evidence" value="ECO:0007669"/>
    <property type="project" value="UniProtKB-KW"/>
</dbReference>
<feature type="binding site" evidence="5">
    <location>
        <position position="224"/>
    </location>
    <ligand>
        <name>Fe cation</name>
        <dbReference type="ChEBI" id="CHEBI:24875"/>
        <note>catalytic</note>
    </ligand>
</feature>
<dbReference type="InterPro" id="IPR004294">
    <property type="entry name" value="Carotenoid_Oase"/>
</dbReference>
<name>A0AAF3FFF9_9BILA</name>
<feature type="binding site" evidence="5">
    <location>
        <position position="295"/>
    </location>
    <ligand>
        <name>Fe cation</name>
        <dbReference type="ChEBI" id="CHEBI:24875"/>
        <note>catalytic</note>
    </ligand>
</feature>
<dbReference type="WBParaSite" id="MBELARI_LOCUS4752">
    <property type="protein sequence ID" value="MBELARI_LOCUS4752"/>
    <property type="gene ID" value="MBELARI_LOCUS4752"/>
</dbReference>
<evidence type="ECO:0000256" key="4">
    <source>
        <dbReference type="ARBA" id="ARBA00023004"/>
    </source>
</evidence>
<accession>A0AAF3FFF9</accession>
<keyword evidence="2 5" id="KW-0479">Metal-binding</keyword>
<dbReference type="Pfam" id="PF03055">
    <property type="entry name" value="RPE65"/>
    <property type="match status" value="1"/>
</dbReference>
<organism evidence="6 7">
    <name type="scientific">Mesorhabditis belari</name>
    <dbReference type="NCBI Taxonomy" id="2138241"/>
    <lineage>
        <taxon>Eukaryota</taxon>
        <taxon>Metazoa</taxon>
        <taxon>Ecdysozoa</taxon>
        <taxon>Nematoda</taxon>
        <taxon>Chromadorea</taxon>
        <taxon>Rhabditida</taxon>
        <taxon>Rhabditina</taxon>
        <taxon>Rhabditomorpha</taxon>
        <taxon>Rhabditoidea</taxon>
        <taxon>Rhabditidae</taxon>
        <taxon>Mesorhabditinae</taxon>
        <taxon>Mesorhabditis</taxon>
    </lineage>
</organism>
<keyword evidence="4 5" id="KW-0408">Iron</keyword>
<evidence type="ECO:0000256" key="2">
    <source>
        <dbReference type="ARBA" id="ARBA00022723"/>
    </source>
</evidence>
<proteinExistence type="inferred from homology"/>
<dbReference type="AlphaFoldDB" id="A0AAF3FFF9"/>
<dbReference type="PANTHER" id="PTHR10543:SF24">
    <property type="entry name" value="CAROTENOID ISOMEROOXYGENASE"/>
    <property type="match status" value="1"/>
</dbReference>
<dbReference type="GO" id="GO:0042574">
    <property type="term" value="P:retinal metabolic process"/>
    <property type="evidence" value="ECO:0007669"/>
    <property type="project" value="TreeGrafter"/>
</dbReference>
<dbReference type="GO" id="GO:0003834">
    <property type="term" value="F:beta-carotene 15,15'-dioxygenase activity"/>
    <property type="evidence" value="ECO:0007669"/>
    <property type="project" value="TreeGrafter"/>
</dbReference>
<evidence type="ECO:0000313" key="6">
    <source>
        <dbReference type="Proteomes" id="UP000887575"/>
    </source>
</evidence>
<dbReference type="Proteomes" id="UP000887575">
    <property type="component" value="Unassembled WGS sequence"/>
</dbReference>
<evidence type="ECO:0000256" key="3">
    <source>
        <dbReference type="ARBA" id="ARBA00023002"/>
    </source>
</evidence>